<keyword evidence="4 8" id="KW-0378">Hydrolase</keyword>
<dbReference type="InParanoid" id="A0A2T3A465"/>
<dbReference type="EMBL" id="KZ678476">
    <property type="protein sequence ID" value="PSR82494.1"/>
    <property type="molecule type" value="Genomic_DNA"/>
</dbReference>
<dbReference type="STRING" id="2025994.A0A2T3A465"/>
<evidence type="ECO:0000256" key="9">
    <source>
        <dbReference type="RuleBase" id="RU362103"/>
    </source>
</evidence>
<dbReference type="SMART" id="SM00022">
    <property type="entry name" value="PLAc"/>
    <property type="match status" value="1"/>
</dbReference>
<evidence type="ECO:0000256" key="2">
    <source>
        <dbReference type="ARBA" id="ARBA00013274"/>
    </source>
</evidence>
<evidence type="ECO:0000256" key="3">
    <source>
        <dbReference type="ARBA" id="ARBA00022729"/>
    </source>
</evidence>
<feature type="signal peptide" evidence="9">
    <location>
        <begin position="1"/>
        <end position="17"/>
    </location>
</feature>
<feature type="chain" id="PRO_5015375234" description="Lysophospholipase" evidence="9">
    <location>
        <begin position="18"/>
        <end position="535"/>
    </location>
</feature>
<dbReference type="PANTHER" id="PTHR10728:SF33">
    <property type="entry name" value="LYSOPHOSPHOLIPASE 1-RELATED"/>
    <property type="match status" value="1"/>
</dbReference>
<evidence type="ECO:0000313" key="11">
    <source>
        <dbReference type="EMBL" id="PSR82494.1"/>
    </source>
</evidence>
<keyword evidence="6 8" id="KW-0443">Lipid metabolism</keyword>
<dbReference type="InterPro" id="IPR016035">
    <property type="entry name" value="Acyl_Trfase/lysoPLipase"/>
</dbReference>
<dbReference type="SUPFAM" id="SSF52151">
    <property type="entry name" value="FabD/lysophospholipase-like"/>
    <property type="match status" value="1"/>
</dbReference>
<evidence type="ECO:0000256" key="5">
    <source>
        <dbReference type="ARBA" id="ARBA00022963"/>
    </source>
</evidence>
<keyword evidence="7" id="KW-0325">Glycoprotein</keyword>
<keyword evidence="3 9" id="KW-0732">Signal</keyword>
<reference evidence="11 12" key="1">
    <citation type="journal article" date="2018" name="Mycol. Prog.">
        <title>Coniella lustricola, a new species from submerged detritus.</title>
        <authorList>
            <person name="Raudabaugh D.B."/>
            <person name="Iturriaga T."/>
            <person name="Carver A."/>
            <person name="Mondo S."/>
            <person name="Pangilinan J."/>
            <person name="Lipzen A."/>
            <person name="He G."/>
            <person name="Amirebrahimi M."/>
            <person name="Grigoriev I.V."/>
            <person name="Miller A.N."/>
        </authorList>
    </citation>
    <scope>NUCLEOTIDE SEQUENCE [LARGE SCALE GENOMIC DNA]</scope>
    <source>
        <strain evidence="11 12">B22-T-1</strain>
    </source>
</reference>
<dbReference type="Pfam" id="PF01735">
    <property type="entry name" value="PLA2_B"/>
    <property type="match status" value="1"/>
</dbReference>
<dbReference type="GO" id="GO:0005783">
    <property type="term" value="C:endoplasmic reticulum"/>
    <property type="evidence" value="ECO:0007669"/>
    <property type="project" value="TreeGrafter"/>
</dbReference>
<evidence type="ECO:0000259" key="10">
    <source>
        <dbReference type="PROSITE" id="PS51210"/>
    </source>
</evidence>
<dbReference type="GO" id="GO:0046475">
    <property type="term" value="P:glycerophospholipid catabolic process"/>
    <property type="evidence" value="ECO:0007669"/>
    <property type="project" value="TreeGrafter"/>
</dbReference>
<dbReference type="Gene3D" id="3.40.1090.10">
    <property type="entry name" value="Cytosolic phospholipase A2 catalytic domain"/>
    <property type="match status" value="1"/>
</dbReference>
<sequence>MHNSLALLSLAPAVALAASDYAPSLVACPDETLVRSADGISGSEASYIAARKANADEALAEWLATALPDVDTSSLPTLALSSSGGGFRALLVGAGVVQAFDKRDTTASTGGLYQSLTYHAALSGGAWLLSAIATANWPTISQLESTVWETQLSGGILDSSNATTVADFEQIALDIVAKGEAGFPVSLVDLWGRELAYQVMEGGSGTPAFTLSEITTLSNFTTYQVPFPIMTTTKINHLNGECVPTQDEAIFEFNPFEFGSWSDDVSAFVLTNYLGSNLTAGQASECVTGFDRIDWAMGVSSDVLEEFICDTALDVNVLADFPTTIVGVVEEFTSTEDYGYGIVPNPFRGFASTTNSTASSVADLDTLYMVDGGVPNHNDPILPLLEPSRNISVIFVNDNSADTTEDKPDGAAVYAAWAATQTGRLAGRFPAVPAVGNFSTKEAQFFGCDDAEAVTVIYLPNADWSFESNTTTLQLEYDTTETAAMISDGVLVGAQGGDDSWATCLACGIMVKEVGSASLPSDCAACLDKYCWYAS</sequence>
<dbReference type="OrthoDB" id="4084751at2759"/>
<evidence type="ECO:0000256" key="1">
    <source>
        <dbReference type="ARBA" id="ARBA00008780"/>
    </source>
</evidence>
<protein>
    <recommendedName>
        <fullName evidence="2 9">Lysophospholipase</fullName>
        <ecNumber evidence="2 9">3.1.1.5</ecNumber>
    </recommendedName>
</protein>
<proteinExistence type="inferred from homology"/>
<comment type="catalytic activity">
    <reaction evidence="9">
        <text>a 1-acyl-sn-glycero-3-phosphocholine + H2O = sn-glycerol 3-phosphocholine + a fatty acid + H(+)</text>
        <dbReference type="Rhea" id="RHEA:15177"/>
        <dbReference type="ChEBI" id="CHEBI:15377"/>
        <dbReference type="ChEBI" id="CHEBI:15378"/>
        <dbReference type="ChEBI" id="CHEBI:16870"/>
        <dbReference type="ChEBI" id="CHEBI:28868"/>
        <dbReference type="ChEBI" id="CHEBI:58168"/>
        <dbReference type="EC" id="3.1.1.5"/>
    </reaction>
</comment>
<keyword evidence="12" id="KW-1185">Reference proteome</keyword>
<gene>
    <name evidence="11" type="ORF">BD289DRAFT_371128</name>
</gene>
<evidence type="ECO:0000256" key="6">
    <source>
        <dbReference type="ARBA" id="ARBA00023098"/>
    </source>
</evidence>
<dbReference type="PANTHER" id="PTHR10728">
    <property type="entry name" value="CYTOSOLIC PHOSPHOLIPASE A2"/>
    <property type="match status" value="1"/>
</dbReference>
<evidence type="ECO:0000256" key="7">
    <source>
        <dbReference type="ARBA" id="ARBA00023180"/>
    </source>
</evidence>
<evidence type="ECO:0000313" key="12">
    <source>
        <dbReference type="Proteomes" id="UP000241462"/>
    </source>
</evidence>
<feature type="domain" description="PLA2c" evidence="10">
    <location>
        <begin position="27"/>
        <end position="535"/>
    </location>
</feature>
<keyword evidence="5 8" id="KW-0442">Lipid degradation</keyword>
<dbReference type="AlphaFoldDB" id="A0A2T3A465"/>
<dbReference type="GO" id="GO:0004622">
    <property type="term" value="F:phosphatidylcholine lysophospholipase activity"/>
    <property type="evidence" value="ECO:0007669"/>
    <property type="project" value="UniProtKB-EC"/>
</dbReference>
<dbReference type="Proteomes" id="UP000241462">
    <property type="component" value="Unassembled WGS sequence"/>
</dbReference>
<dbReference type="PROSITE" id="PS51210">
    <property type="entry name" value="PLA2C"/>
    <property type="match status" value="1"/>
</dbReference>
<dbReference type="GO" id="GO:0004623">
    <property type="term" value="F:phospholipase A2 activity"/>
    <property type="evidence" value="ECO:0007669"/>
    <property type="project" value="TreeGrafter"/>
</dbReference>
<dbReference type="EC" id="3.1.1.5" evidence="2 9"/>
<accession>A0A2T3A465</accession>
<organism evidence="11 12">
    <name type="scientific">Coniella lustricola</name>
    <dbReference type="NCBI Taxonomy" id="2025994"/>
    <lineage>
        <taxon>Eukaryota</taxon>
        <taxon>Fungi</taxon>
        <taxon>Dikarya</taxon>
        <taxon>Ascomycota</taxon>
        <taxon>Pezizomycotina</taxon>
        <taxon>Sordariomycetes</taxon>
        <taxon>Sordariomycetidae</taxon>
        <taxon>Diaporthales</taxon>
        <taxon>Schizoparmaceae</taxon>
        <taxon>Coniella</taxon>
    </lineage>
</organism>
<dbReference type="GO" id="GO:0005829">
    <property type="term" value="C:cytosol"/>
    <property type="evidence" value="ECO:0007669"/>
    <property type="project" value="TreeGrafter"/>
</dbReference>
<name>A0A2T3A465_9PEZI</name>
<dbReference type="InterPro" id="IPR002642">
    <property type="entry name" value="LysoPLipase_cat_dom"/>
</dbReference>
<evidence type="ECO:0000256" key="8">
    <source>
        <dbReference type="PROSITE-ProRule" id="PRU00555"/>
    </source>
</evidence>
<evidence type="ECO:0000256" key="4">
    <source>
        <dbReference type="ARBA" id="ARBA00022801"/>
    </source>
</evidence>
<comment type="similarity">
    <text evidence="1 9">Belongs to the lysophospholipase family.</text>
</comment>